<dbReference type="SUPFAM" id="SSF50249">
    <property type="entry name" value="Nucleic acid-binding proteins"/>
    <property type="match status" value="3"/>
</dbReference>
<proteinExistence type="predicted"/>
<protein>
    <submittedName>
        <fullName evidence="5">Uncharacterized protein</fullName>
    </submittedName>
</protein>
<dbReference type="PANTHER" id="PTHR47165">
    <property type="entry name" value="OS03G0429900 PROTEIN"/>
    <property type="match status" value="1"/>
</dbReference>
<keyword evidence="1" id="KW-0238">DNA-binding</keyword>
<feature type="region of interest" description="Disordered" evidence="2">
    <location>
        <begin position="516"/>
        <end position="535"/>
    </location>
</feature>
<evidence type="ECO:0000313" key="6">
    <source>
        <dbReference type="Proteomes" id="UP000596660"/>
    </source>
</evidence>
<evidence type="ECO:0000259" key="4">
    <source>
        <dbReference type="Pfam" id="PF16900"/>
    </source>
</evidence>
<evidence type="ECO:0000256" key="1">
    <source>
        <dbReference type="ARBA" id="ARBA00023125"/>
    </source>
</evidence>
<organism evidence="5 6">
    <name type="scientific">Chenopodium quinoa</name>
    <name type="common">Quinoa</name>
    <dbReference type="NCBI Taxonomy" id="63459"/>
    <lineage>
        <taxon>Eukaryota</taxon>
        <taxon>Viridiplantae</taxon>
        <taxon>Streptophyta</taxon>
        <taxon>Embryophyta</taxon>
        <taxon>Tracheophyta</taxon>
        <taxon>Spermatophyta</taxon>
        <taxon>Magnoliopsida</taxon>
        <taxon>eudicotyledons</taxon>
        <taxon>Gunneridae</taxon>
        <taxon>Pentapetalae</taxon>
        <taxon>Caryophyllales</taxon>
        <taxon>Chenopodiaceae</taxon>
        <taxon>Chenopodioideae</taxon>
        <taxon>Atripliceae</taxon>
        <taxon>Chenopodium</taxon>
    </lineage>
</organism>
<name>A0A803MDU2_CHEQI</name>
<dbReference type="InterPro" id="IPR003871">
    <property type="entry name" value="RFA1B/D_OB_1st"/>
</dbReference>
<dbReference type="EnsemblPlants" id="AUR62027635-RA">
    <property type="protein sequence ID" value="AUR62027635-RA:cds"/>
    <property type="gene ID" value="AUR62027635"/>
</dbReference>
<dbReference type="Proteomes" id="UP000596660">
    <property type="component" value="Unplaced"/>
</dbReference>
<reference evidence="5" key="2">
    <citation type="submission" date="2021-03" db="UniProtKB">
        <authorList>
            <consortium name="EnsemblPlants"/>
        </authorList>
    </citation>
    <scope>IDENTIFICATION</scope>
</reference>
<sequence>MKTERMYLDELNPSSMNFTVKVKVVEKARQKISSNARATVFQTLYLLDEKNNKLRVTLFGDQIKAYDEVIAYNGEYEISNATVKPLDDQYRTVHDQLPFQLHFSHRTVVQPVCPDTGYVVPKYQSIASIPRVQVADERYDVLGVVLFVEEEARQVNSKYNNQSYVREIVIIDQTHNQTLIISAWNDLALNFWAERFHVVGFTALKHNPRRAFALSTSMSTRIIHNPNGDRANVLREWAVERKQLLQDRQARVLQIRDPTQEQSMKTIEELNDKKAANALMEERHWIQAIIPNATLDDVFVYIGCSGCGKRCSVLEGRQFTYIVCDNKDCISIADVTGSITLTSINNDTEKLFEKAAAEIKTMKDLADVVAFQTIEERLGKNTTFFKLGPSNSLGSSSVLEWSLKTIENAEDASKKDLSKSTVARDDEIEFSDLNMNVDYTSNKFGGSASVGVEQDAAAIGEDTPDSKAKDKGKGKLSHTTTLKFPLSHKGKNPNTGPVKSQKISHDEWAQLCRTCMSGSKQSPDTPAHNEDKRTDSIRVKTVARKKLCFTTSPYDENADHDSATKNQLLLQHLLLKSLIHQPMMQTQLHQGWMTSQLTLSPKEFSSMSFNNEHNIAR</sequence>
<dbReference type="Pfam" id="PF02721">
    <property type="entry name" value="DUF223"/>
    <property type="match status" value="1"/>
</dbReference>
<evidence type="ECO:0000313" key="5">
    <source>
        <dbReference type="EnsemblPlants" id="AUR62027635-RA:cds"/>
    </source>
</evidence>
<dbReference type="PANTHER" id="PTHR47165:SF4">
    <property type="entry name" value="OS03G0429900 PROTEIN"/>
    <property type="match status" value="1"/>
</dbReference>
<evidence type="ECO:0000256" key="2">
    <source>
        <dbReference type="SAM" id="MobiDB-lite"/>
    </source>
</evidence>
<keyword evidence="6" id="KW-1185">Reference proteome</keyword>
<reference evidence="5" key="1">
    <citation type="journal article" date="2017" name="Nature">
        <title>The genome of Chenopodium quinoa.</title>
        <authorList>
            <person name="Jarvis D.E."/>
            <person name="Ho Y.S."/>
            <person name="Lightfoot D.J."/>
            <person name="Schmoeckel S.M."/>
            <person name="Li B."/>
            <person name="Borm T.J.A."/>
            <person name="Ohyanagi H."/>
            <person name="Mineta K."/>
            <person name="Michell C.T."/>
            <person name="Saber N."/>
            <person name="Kharbatia N.M."/>
            <person name="Rupper R.R."/>
            <person name="Sharp A.R."/>
            <person name="Dally N."/>
            <person name="Boughton B.A."/>
            <person name="Woo Y.H."/>
            <person name="Gao G."/>
            <person name="Schijlen E.G.W.M."/>
            <person name="Guo X."/>
            <person name="Momin A.A."/>
            <person name="Negrao S."/>
            <person name="Al-Babili S."/>
            <person name="Gehring C."/>
            <person name="Roessner U."/>
            <person name="Jung C."/>
            <person name="Murphy K."/>
            <person name="Arold S.T."/>
            <person name="Gojobori T."/>
            <person name="van der Linden C.G."/>
            <person name="van Loo E.N."/>
            <person name="Jellen E.N."/>
            <person name="Maughan P.J."/>
            <person name="Tester M."/>
        </authorList>
    </citation>
    <scope>NUCLEOTIDE SEQUENCE [LARGE SCALE GENOMIC DNA]</scope>
    <source>
        <strain evidence="5">cv. PI 614886</strain>
    </source>
</reference>
<feature type="domain" description="Replication protein A OB" evidence="4">
    <location>
        <begin position="135"/>
        <end position="224"/>
    </location>
</feature>
<evidence type="ECO:0000259" key="3">
    <source>
        <dbReference type="Pfam" id="PF02721"/>
    </source>
</evidence>
<dbReference type="InterPro" id="IPR031657">
    <property type="entry name" value="REPA_OB_2"/>
</dbReference>
<dbReference type="Gene3D" id="2.40.50.140">
    <property type="entry name" value="Nucleic acid-binding proteins"/>
    <property type="match status" value="3"/>
</dbReference>
<accession>A0A803MDU2</accession>
<feature type="domain" description="Replication protein A 70 kDa DNA-binding subunit B/D first OB fold" evidence="3">
    <location>
        <begin position="7"/>
        <end position="111"/>
    </location>
</feature>
<feature type="region of interest" description="Disordered" evidence="2">
    <location>
        <begin position="483"/>
        <end position="503"/>
    </location>
</feature>
<dbReference type="InterPro" id="IPR012340">
    <property type="entry name" value="NA-bd_OB-fold"/>
</dbReference>
<dbReference type="GO" id="GO:0003677">
    <property type="term" value="F:DNA binding"/>
    <property type="evidence" value="ECO:0007669"/>
    <property type="project" value="UniProtKB-KW"/>
</dbReference>
<dbReference type="Pfam" id="PF16900">
    <property type="entry name" value="REPA_OB_2"/>
    <property type="match status" value="1"/>
</dbReference>
<dbReference type="AlphaFoldDB" id="A0A803MDU2"/>
<dbReference type="Gramene" id="AUR62027635-RA">
    <property type="protein sequence ID" value="AUR62027635-RA:cds"/>
    <property type="gene ID" value="AUR62027635"/>
</dbReference>